<comment type="caution">
    <text evidence="2">The sequence shown here is derived from an EMBL/GenBank/DDBJ whole genome shotgun (WGS) entry which is preliminary data.</text>
</comment>
<keyword evidence="1" id="KW-0812">Transmembrane</keyword>
<dbReference type="EMBL" id="JALZWP010000008">
    <property type="protein sequence ID" value="MCL1628982.1"/>
    <property type="molecule type" value="Genomic_DNA"/>
</dbReference>
<feature type="transmembrane region" description="Helical" evidence="1">
    <location>
        <begin position="23"/>
        <end position="44"/>
    </location>
</feature>
<keyword evidence="1" id="KW-0472">Membrane</keyword>
<dbReference type="InterPro" id="IPR009495">
    <property type="entry name" value="NrsF"/>
</dbReference>
<sequence>MKTEELISALAVDTLPQPKVSSLLWRALPLAVAVSLCAFALFWGPRPDIVAAMSSYAVLKTLGPVVLVALAMAVAVATVHPASSQKIPGVLLGAVIAVALGVFSVFLAREGQSALVHALSIPDLWVCLLSVPVLAVPMLGGVLWALSSGATTSPRLTGALAGLVAGGAAASVYSLYCNKDMVLFVLPAYSSAIAVVVLAGAALGPRLLRW</sequence>
<dbReference type="Pfam" id="PF06532">
    <property type="entry name" value="NrsF"/>
    <property type="match status" value="1"/>
</dbReference>
<proteinExistence type="predicted"/>
<accession>A0ABT0M288</accession>
<protein>
    <submittedName>
        <fullName evidence="2">DUF1109 domain-containing protein</fullName>
    </submittedName>
</protein>
<organism evidence="2 3">
    <name type="scientific">Roseinatronobacter domitianus</name>
    <dbReference type="NCBI Taxonomy" id="2940293"/>
    <lineage>
        <taxon>Bacteria</taxon>
        <taxon>Pseudomonadati</taxon>
        <taxon>Pseudomonadota</taxon>
        <taxon>Alphaproteobacteria</taxon>
        <taxon>Rhodobacterales</taxon>
        <taxon>Paracoccaceae</taxon>
        <taxon>Roseinatronobacter</taxon>
    </lineage>
</organism>
<dbReference type="RefSeq" id="WP_249058321.1">
    <property type="nucleotide sequence ID" value="NZ_JALZWP010000008.1"/>
</dbReference>
<evidence type="ECO:0000313" key="3">
    <source>
        <dbReference type="Proteomes" id="UP001202550"/>
    </source>
</evidence>
<evidence type="ECO:0000313" key="2">
    <source>
        <dbReference type="EMBL" id="MCL1628982.1"/>
    </source>
</evidence>
<keyword evidence="1" id="KW-1133">Transmembrane helix</keyword>
<feature type="transmembrane region" description="Helical" evidence="1">
    <location>
        <begin position="56"/>
        <end position="77"/>
    </location>
</feature>
<feature type="transmembrane region" description="Helical" evidence="1">
    <location>
        <begin position="128"/>
        <end position="146"/>
    </location>
</feature>
<feature type="transmembrane region" description="Helical" evidence="1">
    <location>
        <begin position="182"/>
        <end position="204"/>
    </location>
</feature>
<evidence type="ECO:0000256" key="1">
    <source>
        <dbReference type="SAM" id="Phobius"/>
    </source>
</evidence>
<reference evidence="2 3" key="1">
    <citation type="submission" date="2022-05" db="EMBL/GenBank/DDBJ databases">
        <title>Seasonal and diel survey of microbial diversity of the Tyrrhenian coast.</title>
        <authorList>
            <person name="Gattoni G."/>
            <person name="Corral P."/>
        </authorList>
    </citation>
    <scope>NUCLEOTIDE SEQUENCE [LARGE SCALE GENOMIC DNA]</scope>
    <source>
        <strain evidence="2 3">V10</strain>
    </source>
</reference>
<keyword evidence="3" id="KW-1185">Reference proteome</keyword>
<feature type="transmembrane region" description="Helical" evidence="1">
    <location>
        <begin position="158"/>
        <end position="176"/>
    </location>
</feature>
<feature type="transmembrane region" description="Helical" evidence="1">
    <location>
        <begin position="89"/>
        <end position="108"/>
    </location>
</feature>
<dbReference type="Proteomes" id="UP001202550">
    <property type="component" value="Unassembled WGS sequence"/>
</dbReference>
<gene>
    <name evidence="2" type="ORF">M3N55_09590</name>
</gene>
<name>A0ABT0M288_9RHOB</name>